<evidence type="ECO:0000313" key="2">
    <source>
        <dbReference type="Proteomes" id="UP000011713"/>
    </source>
</evidence>
<proteinExistence type="predicted"/>
<name>M4BYX0_HYAAE</name>
<dbReference type="VEuPathDB" id="FungiDB:HpaG811768"/>
<accession>M4BYX0</accession>
<dbReference type="EnsemblProtists" id="HpaT811768">
    <property type="protein sequence ID" value="HpaP811768"/>
    <property type="gene ID" value="HpaG811768"/>
</dbReference>
<keyword evidence="2" id="KW-1185">Reference proteome</keyword>
<dbReference type="HOGENOM" id="CLU_2890554_0_0_1"/>
<dbReference type="EMBL" id="JH598051">
    <property type="status" value="NOT_ANNOTATED_CDS"/>
    <property type="molecule type" value="Genomic_DNA"/>
</dbReference>
<sequence length="63" mass="6596">MAVSVLTSASMCDSCYAVSSDRLCKMANATSMTSITGAMLKVISHHSLVSAASGRFFMQNSIS</sequence>
<dbReference type="AlphaFoldDB" id="M4BYX0"/>
<dbReference type="InParanoid" id="M4BYX0"/>
<reference evidence="2" key="1">
    <citation type="journal article" date="2010" name="Science">
        <title>Signatures of adaptation to obligate biotrophy in the Hyaloperonospora arabidopsidis genome.</title>
        <authorList>
            <person name="Baxter L."/>
            <person name="Tripathy S."/>
            <person name="Ishaque N."/>
            <person name="Boot N."/>
            <person name="Cabral A."/>
            <person name="Kemen E."/>
            <person name="Thines M."/>
            <person name="Ah-Fong A."/>
            <person name="Anderson R."/>
            <person name="Badejoko W."/>
            <person name="Bittner-Eddy P."/>
            <person name="Boore J.L."/>
            <person name="Chibucos M.C."/>
            <person name="Coates M."/>
            <person name="Dehal P."/>
            <person name="Delehaunty K."/>
            <person name="Dong S."/>
            <person name="Downton P."/>
            <person name="Dumas B."/>
            <person name="Fabro G."/>
            <person name="Fronick C."/>
            <person name="Fuerstenberg S.I."/>
            <person name="Fulton L."/>
            <person name="Gaulin E."/>
            <person name="Govers F."/>
            <person name="Hughes L."/>
            <person name="Humphray S."/>
            <person name="Jiang R.H."/>
            <person name="Judelson H."/>
            <person name="Kamoun S."/>
            <person name="Kyung K."/>
            <person name="Meijer H."/>
            <person name="Minx P."/>
            <person name="Morris P."/>
            <person name="Nelson J."/>
            <person name="Phuntumart V."/>
            <person name="Qutob D."/>
            <person name="Rehmany A."/>
            <person name="Rougon-Cardoso A."/>
            <person name="Ryden P."/>
            <person name="Torto-Alalibo T."/>
            <person name="Studholme D."/>
            <person name="Wang Y."/>
            <person name="Win J."/>
            <person name="Wood J."/>
            <person name="Clifton S.W."/>
            <person name="Rogers J."/>
            <person name="Van den Ackerveken G."/>
            <person name="Jones J.D."/>
            <person name="McDowell J.M."/>
            <person name="Beynon J."/>
            <person name="Tyler B.M."/>
        </authorList>
    </citation>
    <scope>NUCLEOTIDE SEQUENCE [LARGE SCALE GENOMIC DNA]</scope>
    <source>
        <strain evidence="2">Emoy2</strain>
    </source>
</reference>
<dbReference type="Proteomes" id="UP000011713">
    <property type="component" value="Unassembled WGS sequence"/>
</dbReference>
<evidence type="ECO:0000313" key="1">
    <source>
        <dbReference type="EnsemblProtists" id="HpaP811768"/>
    </source>
</evidence>
<organism evidence="1 2">
    <name type="scientific">Hyaloperonospora arabidopsidis (strain Emoy2)</name>
    <name type="common">Downy mildew agent</name>
    <name type="synonym">Peronospora arabidopsidis</name>
    <dbReference type="NCBI Taxonomy" id="559515"/>
    <lineage>
        <taxon>Eukaryota</taxon>
        <taxon>Sar</taxon>
        <taxon>Stramenopiles</taxon>
        <taxon>Oomycota</taxon>
        <taxon>Peronosporomycetes</taxon>
        <taxon>Peronosporales</taxon>
        <taxon>Peronosporaceae</taxon>
        <taxon>Hyaloperonospora</taxon>
    </lineage>
</organism>
<reference evidence="1" key="2">
    <citation type="submission" date="2015-06" db="UniProtKB">
        <authorList>
            <consortium name="EnsemblProtists"/>
        </authorList>
    </citation>
    <scope>IDENTIFICATION</scope>
    <source>
        <strain evidence="1">Emoy2</strain>
    </source>
</reference>
<protein>
    <submittedName>
        <fullName evidence="1">Uncharacterized protein</fullName>
    </submittedName>
</protein>